<dbReference type="PROSITE" id="PS50005">
    <property type="entry name" value="TPR"/>
    <property type="match status" value="3"/>
</dbReference>
<dbReference type="InterPro" id="IPR011990">
    <property type="entry name" value="TPR-like_helical_dom_sf"/>
</dbReference>
<dbReference type="InterPro" id="IPR051012">
    <property type="entry name" value="CellSynth/LPSAsmb/PSIAsmb"/>
</dbReference>
<dbReference type="PANTHER" id="PTHR45586">
    <property type="entry name" value="TPR REPEAT-CONTAINING PROTEIN PA4667"/>
    <property type="match status" value="1"/>
</dbReference>
<evidence type="ECO:0000313" key="5">
    <source>
        <dbReference type="Proteomes" id="UP000589896"/>
    </source>
</evidence>
<dbReference type="RefSeq" id="WP_180545781.1">
    <property type="nucleotide sequence ID" value="NZ_JACCJZ010000019.1"/>
</dbReference>
<keyword evidence="2 3" id="KW-0802">TPR repeat</keyword>
<evidence type="ECO:0000256" key="2">
    <source>
        <dbReference type="ARBA" id="ARBA00022803"/>
    </source>
</evidence>
<feature type="repeat" description="TPR" evidence="3">
    <location>
        <begin position="146"/>
        <end position="179"/>
    </location>
</feature>
<dbReference type="PANTHER" id="PTHR45586:SF1">
    <property type="entry name" value="LIPOPOLYSACCHARIDE ASSEMBLY PROTEIN B"/>
    <property type="match status" value="1"/>
</dbReference>
<gene>
    <name evidence="4" type="ORF">H0E82_12445</name>
</gene>
<comment type="caution">
    <text evidence="4">The sequence shown here is derived from an EMBL/GenBank/DDBJ whole genome shotgun (WGS) entry which is preliminary data.</text>
</comment>
<reference evidence="4 5" key="1">
    <citation type="submission" date="2020-07" db="EMBL/GenBank/DDBJ databases">
        <title>isolation of Luteimonas sp. SJ-16.</title>
        <authorList>
            <person name="Huang X.-X."/>
            <person name="Xu L."/>
            <person name="Sun J.-Q."/>
        </authorList>
    </citation>
    <scope>NUCLEOTIDE SEQUENCE [LARGE SCALE GENOMIC DNA]</scope>
    <source>
        <strain evidence="4 5">SJ-16</strain>
    </source>
</reference>
<protein>
    <submittedName>
        <fullName evidence="4">Tetratricopeptide repeat protein</fullName>
    </submittedName>
</protein>
<dbReference type="SUPFAM" id="SSF48452">
    <property type="entry name" value="TPR-like"/>
    <property type="match status" value="2"/>
</dbReference>
<dbReference type="Pfam" id="PF13432">
    <property type="entry name" value="TPR_16"/>
    <property type="match status" value="3"/>
</dbReference>
<dbReference type="SMART" id="SM00028">
    <property type="entry name" value="TPR"/>
    <property type="match status" value="4"/>
</dbReference>
<name>A0A7Z0TZL7_9GAMM</name>
<evidence type="ECO:0000313" key="4">
    <source>
        <dbReference type="EMBL" id="NYZ63562.1"/>
    </source>
</evidence>
<accession>A0A7Z0TZL7</accession>
<feature type="repeat" description="TPR" evidence="3">
    <location>
        <begin position="112"/>
        <end position="145"/>
    </location>
</feature>
<dbReference type="Proteomes" id="UP000589896">
    <property type="component" value="Unassembled WGS sequence"/>
</dbReference>
<organism evidence="4 5">
    <name type="scientific">Luteimonas deserti</name>
    <dbReference type="NCBI Taxonomy" id="2752306"/>
    <lineage>
        <taxon>Bacteria</taxon>
        <taxon>Pseudomonadati</taxon>
        <taxon>Pseudomonadota</taxon>
        <taxon>Gammaproteobacteria</taxon>
        <taxon>Lysobacterales</taxon>
        <taxon>Lysobacteraceae</taxon>
        <taxon>Luteimonas</taxon>
    </lineage>
</organism>
<evidence type="ECO:0000256" key="1">
    <source>
        <dbReference type="ARBA" id="ARBA00022737"/>
    </source>
</evidence>
<dbReference type="Pfam" id="PF13759">
    <property type="entry name" value="2OG-FeII_Oxy_5"/>
    <property type="match status" value="1"/>
</dbReference>
<keyword evidence="5" id="KW-1185">Reference proteome</keyword>
<dbReference type="InterPro" id="IPR012668">
    <property type="entry name" value="CHP02466"/>
</dbReference>
<evidence type="ECO:0000256" key="3">
    <source>
        <dbReference type="PROSITE-ProRule" id="PRU00339"/>
    </source>
</evidence>
<keyword evidence="1" id="KW-0677">Repeat</keyword>
<sequence length="616" mass="67448">MTRAARVSALTRAQAYTVIAAQALRQQGRHGEALSLAGMLVNEAPLAADAHQLLGMCLADHGDSPGADIAFARALELAPGSDVIALNVATWWRRRGRIADAVTALAGVPATSRTCLMLGRLQQQSRQWASARASFRRALALEPDLAEAWRGLGQVLHQEGAVEEAIDATRQAAALDPPHAPTWMFLGVVLREAGRLDDSLACLRRAGATGHDEREVADAVHGVLHDAGRMSEALEGAHRLVDRDPAFVAGHETLAHLQWERSSRGDASPDPLARFERAAREQPGHVALHLALVRALLQARRPVQALVWLEPMLAREADNPALLWLTAEALDASGRSSDAYPLYIAAARRYGATRADFLNAHIRHLIRSGRIEHARRIAEQAVSQHPDNQEAWALRGVLWRLEDDPREFWLCDYDRLIGEIEVEWNTPEMPDPLGSLRQVLAGLHLQAGEPMAQSVRNGSQTPGRLFGRNEPVLQAAATALRDAVEQWVARLPADVRHPFLGRKGTGVRFAGSWSVQLVESGRHANHIHDQGWMSSAFYVSVPRTVREASADAASGWIQFGQPLETLGLTLAPRRLIRPQENRLVVFPSYMWHGTVPFNGSEPRLTVAADLLPGSMP</sequence>
<dbReference type="InterPro" id="IPR019734">
    <property type="entry name" value="TPR_rpt"/>
</dbReference>
<dbReference type="Pfam" id="PF14559">
    <property type="entry name" value="TPR_19"/>
    <property type="match status" value="1"/>
</dbReference>
<feature type="repeat" description="TPR" evidence="3">
    <location>
        <begin position="48"/>
        <end position="81"/>
    </location>
</feature>
<dbReference type="Gene3D" id="1.25.40.10">
    <property type="entry name" value="Tetratricopeptide repeat domain"/>
    <property type="match status" value="2"/>
</dbReference>
<dbReference type="AlphaFoldDB" id="A0A7Z0TZL7"/>
<dbReference type="EMBL" id="JACCJZ010000019">
    <property type="protein sequence ID" value="NYZ63562.1"/>
    <property type="molecule type" value="Genomic_DNA"/>
</dbReference>
<proteinExistence type="predicted"/>
<dbReference type="Gene3D" id="2.60.120.620">
    <property type="entry name" value="q2cbj1_9rhob like domain"/>
    <property type="match status" value="1"/>
</dbReference>